<gene>
    <name evidence="2" type="ORF">EBN88_24975</name>
</gene>
<proteinExistence type="predicted"/>
<organism evidence="2 3">
    <name type="scientific">Streptomyces triticirhizae</name>
    <dbReference type="NCBI Taxonomy" id="2483353"/>
    <lineage>
        <taxon>Bacteria</taxon>
        <taxon>Bacillati</taxon>
        <taxon>Actinomycetota</taxon>
        <taxon>Actinomycetes</taxon>
        <taxon>Kitasatosporales</taxon>
        <taxon>Streptomycetaceae</taxon>
        <taxon>Streptomyces</taxon>
    </lineage>
</organism>
<comment type="caution">
    <text evidence="2">The sequence shown here is derived from an EMBL/GenBank/DDBJ whole genome shotgun (WGS) entry which is preliminary data.</text>
</comment>
<reference evidence="2 3" key="1">
    <citation type="submission" date="2018-10" db="EMBL/GenBank/DDBJ databases">
        <title>Isolation, diversity and antifungal activity of actinobacteria from wheat.</title>
        <authorList>
            <person name="Han C."/>
        </authorList>
    </citation>
    <scope>NUCLEOTIDE SEQUENCE [LARGE SCALE GENOMIC DNA]</scope>
    <source>
        <strain evidence="2 3">NEAU-YY642</strain>
    </source>
</reference>
<protein>
    <submittedName>
        <fullName evidence="2">Uncharacterized protein</fullName>
    </submittedName>
</protein>
<keyword evidence="3" id="KW-1185">Reference proteome</keyword>
<dbReference type="AlphaFoldDB" id="A0A3M2L721"/>
<name>A0A3M2L721_9ACTN</name>
<evidence type="ECO:0000313" key="2">
    <source>
        <dbReference type="EMBL" id="RMI32520.1"/>
    </source>
</evidence>
<evidence type="ECO:0000313" key="3">
    <source>
        <dbReference type="Proteomes" id="UP000278673"/>
    </source>
</evidence>
<feature type="compositionally biased region" description="Basic and acidic residues" evidence="1">
    <location>
        <begin position="124"/>
        <end position="133"/>
    </location>
</feature>
<feature type="non-terminal residue" evidence="2">
    <location>
        <position position="155"/>
    </location>
</feature>
<accession>A0A3M2L721</accession>
<evidence type="ECO:0000256" key="1">
    <source>
        <dbReference type="SAM" id="MobiDB-lite"/>
    </source>
</evidence>
<sequence length="155" mass="15912">MDGVGGHTTVVVADRFDLVAWRDTLAQSAGLRALAGELGAAAGGGGGVVDFADLLAEAFLAAYKARPRLREPGEMAPSRLGHHRAVSALVTTPGFAELRRETAGDPYAAAMAVLAQAPALRRMVERLPKDPAPDRPPAASTGAARAAEPAEPAQP</sequence>
<dbReference type="Proteomes" id="UP000278673">
    <property type="component" value="Unassembled WGS sequence"/>
</dbReference>
<feature type="region of interest" description="Disordered" evidence="1">
    <location>
        <begin position="124"/>
        <end position="155"/>
    </location>
</feature>
<dbReference type="EMBL" id="RFFJ01000198">
    <property type="protein sequence ID" value="RMI32520.1"/>
    <property type="molecule type" value="Genomic_DNA"/>
</dbReference>
<feature type="compositionally biased region" description="Low complexity" evidence="1">
    <location>
        <begin position="137"/>
        <end position="155"/>
    </location>
</feature>